<evidence type="ECO:0000259" key="5">
    <source>
        <dbReference type="Pfam" id="PF00700"/>
    </source>
</evidence>
<keyword evidence="6" id="KW-0966">Cell projection</keyword>
<dbReference type="Proteomes" id="UP000007136">
    <property type="component" value="Chromosome"/>
</dbReference>
<dbReference type="STRING" id="441620.Mpop_3880"/>
<dbReference type="SUPFAM" id="SSF64518">
    <property type="entry name" value="Phase 1 flagellin"/>
    <property type="match status" value="2"/>
</dbReference>
<keyword evidence="3" id="KW-0964">Secreted</keyword>
<evidence type="ECO:0000256" key="2">
    <source>
        <dbReference type="ARBA" id="ARBA00023143"/>
    </source>
</evidence>
<evidence type="ECO:0000256" key="1">
    <source>
        <dbReference type="ARBA" id="ARBA00005709"/>
    </source>
</evidence>
<dbReference type="HOGENOM" id="CLU_245860_0_0_5"/>
<dbReference type="EMBL" id="CP001029">
    <property type="protein sequence ID" value="ACB82007.1"/>
    <property type="molecule type" value="Genomic_DNA"/>
</dbReference>
<dbReference type="GO" id="GO:0005198">
    <property type="term" value="F:structural molecule activity"/>
    <property type="evidence" value="ECO:0007669"/>
    <property type="project" value="UniProtKB-UniRule"/>
</dbReference>
<dbReference type="InterPro" id="IPR046358">
    <property type="entry name" value="Flagellin_C"/>
</dbReference>
<dbReference type="InterPro" id="IPR010810">
    <property type="entry name" value="Flagellin_hook_IN_motif"/>
</dbReference>
<dbReference type="RefSeq" id="WP_012455711.1">
    <property type="nucleotide sequence ID" value="NC_010725.1"/>
</dbReference>
<gene>
    <name evidence="6" type="ordered locus">Mpop_3880</name>
</gene>
<protein>
    <recommendedName>
        <fullName evidence="3">Flagellin</fullName>
    </recommendedName>
</protein>
<keyword evidence="6" id="KW-0282">Flagellum</keyword>
<keyword evidence="2 3" id="KW-0975">Bacterial flagellum</keyword>
<reference evidence="6" key="1">
    <citation type="submission" date="2008-04" db="EMBL/GenBank/DDBJ databases">
        <title>Complete sequence of chromosome of Methylobacterium populi BJ001.</title>
        <authorList>
            <consortium name="US DOE Joint Genome Institute"/>
            <person name="Copeland A."/>
            <person name="Lucas S."/>
            <person name="Lapidus A."/>
            <person name="Glavina del Rio T."/>
            <person name="Dalin E."/>
            <person name="Tice H."/>
            <person name="Bruce D."/>
            <person name="Goodwin L."/>
            <person name="Pitluck S."/>
            <person name="Chertkov O."/>
            <person name="Brettin T."/>
            <person name="Detter J.C."/>
            <person name="Han C."/>
            <person name="Kuske C.R."/>
            <person name="Schmutz J."/>
            <person name="Larimer F."/>
            <person name="Land M."/>
            <person name="Hauser L."/>
            <person name="Kyrpides N."/>
            <person name="Mikhailova N."/>
            <person name="Marx C."/>
            <person name="Richardson P."/>
        </authorList>
    </citation>
    <scope>NUCLEOTIDE SEQUENCE [LARGE SCALE GENOMIC DNA]</scope>
    <source>
        <strain evidence="6">BJ001</strain>
    </source>
</reference>
<dbReference type="Pfam" id="PF00669">
    <property type="entry name" value="Flagellin_N"/>
    <property type="match status" value="1"/>
</dbReference>
<dbReference type="InterPro" id="IPR001029">
    <property type="entry name" value="Flagellin_N"/>
</dbReference>
<feature type="domain" description="Flagellin C-terminal" evidence="5">
    <location>
        <begin position="1477"/>
        <end position="1561"/>
    </location>
</feature>
<evidence type="ECO:0000313" key="7">
    <source>
        <dbReference type="Proteomes" id="UP000007136"/>
    </source>
</evidence>
<comment type="subcellular location">
    <subcellularLocation>
        <location evidence="3">Secreted</location>
    </subcellularLocation>
    <subcellularLocation>
        <location evidence="3">Bacterial flagellum</location>
    </subcellularLocation>
</comment>
<proteinExistence type="inferred from homology"/>
<dbReference type="GO" id="GO:0005576">
    <property type="term" value="C:extracellular region"/>
    <property type="evidence" value="ECO:0007669"/>
    <property type="project" value="UniProtKB-SubCell"/>
</dbReference>
<comment type="similarity">
    <text evidence="1 3">Belongs to the bacterial flagellin family.</text>
</comment>
<dbReference type="eggNOG" id="COG1344">
    <property type="taxonomic scope" value="Bacteria"/>
</dbReference>
<evidence type="ECO:0000259" key="4">
    <source>
        <dbReference type="Pfam" id="PF00669"/>
    </source>
</evidence>
<dbReference type="Pfam" id="PF07196">
    <property type="entry name" value="Flagellin_IN"/>
    <property type="match status" value="2"/>
</dbReference>
<name>B1ZAE7_METPB</name>
<evidence type="ECO:0000313" key="6">
    <source>
        <dbReference type="EMBL" id="ACB82007.1"/>
    </source>
</evidence>
<feature type="domain" description="Flagellin N-terminal" evidence="4">
    <location>
        <begin position="10"/>
        <end position="110"/>
    </location>
</feature>
<organism evidence="6 7">
    <name type="scientific">Methylorubrum populi (strain ATCC BAA-705 / NCIMB 13946 / BJ001)</name>
    <name type="common">Methylobacterium populi</name>
    <dbReference type="NCBI Taxonomy" id="441620"/>
    <lineage>
        <taxon>Bacteria</taxon>
        <taxon>Pseudomonadati</taxon>
        <taxon>Pseudomonadota</taxon>
        <taxon>Alphaproteobacteria</taxon>
        <taxon>Hyphomicrobiales</taxon>
        <taxon>Methylobacteriaceae</taxon>
        <taxon>Methylorubrum</taxon>
    </lineage>
</organism>
<dbReference type="Gene3D" id="1.20.1330.10">
    <property type="entry name" value="f41 fragment of flagellin, N-terminal domain"/>
    <property type="match status" value="1"/>
</dbReference>
<dbReference type="OrthoDB" id="9808068at2"/>
<dbReference type="GO" id="GO:0009288">
    <property type="term" value="C:bacterial-type flagellum"/>
    <property type="evidence" value="ECO:0007669"/>
    <property type="project" value="UniProtKB-SubCell"/>
</dbReference>
<sequence length="1562" mass="151912">MSSSITLSAATRQNLLSLQDTASLLATTQSRLSTGKKVNSALDNPINFFTANNLSSRSTELSSLLDGISNGVQTIQAANTGLSKLQSLTSQLKSTAQQALAATNAFTSKAATVSTALSGASATNLLSTGPTAAVSDKAVGTLMDGKPAAAVAATVTGSVDYKPTAAPSTMRGTSFTATVPTAAKATATSAFSAPGNAVAGTVTGGRAFGLSGDATLTIKAGTGSTERTITVDLAQNMTADQAVEAIKTKINTFNADPANRDNRSTVAVSLDRDGKLAFTGDTNGDQIRVTASGTGAAGTGFGTTATVSTDNVAAQTQKLTIGTREITISGGRAGDDAADVRKAVLQAINEANTGATPTGVTATFESDGGTGQRLVLSGKADGTNFTVTGSPGNTLGFGSTALTTANGAPAATQTLTINGTQVTIPGGGDIDAAVTAINNQKGTTGVSAAKDPADATRLLLTGKADGSAFTVASSNPVSSGFSATPTTTSLAATVSGVFTPDGTPATTTASGAFQAPAGAVAGTLTAAYSPPAAGGTRLTVTSGAGGNGNTFTVDLAAGDSKETAARKFNDAFKAGNSDIKAAVSGSNLVFTGKSNGDALSITSGVALAGFTSPVSAVNAQQAQSGTVLGNTYAAPGAGGAKLTIKSGTDSPITVELAQDDAIGTALGKIQAGLGPNSGISVALNADGTKLVFTGKADGSALNVSSTGPGAGFTAASTSSNATASTKGSIEGSNYVAPGAGGVRLAISDTANGTPISVDLAAGDSIDAAVTAISTALTDKGSSITVAKNAAGTALVFTASADNANVTVSPASAAGGFVNAGQASSGERTAVRGTLSATAPYAAPAAGSGGAKLTITSGTGATATTYSVDLTSTETSATLAAAKIQAKLDENGTSGITVSGSTGTLVFTGKADGSALNVASTGPGGGFTATPSLSTDQKAADSQTITIRGATGGDQQITISGGAAGDSADKVLAGALAAINDKSGTTGVTASASSDGKIVLKGAATGAGFTVTGGPNSTAGFGTSPVTVNNGKASEPQTLTINGTAITIGASKLPAEAAGLIDAQKAITGVGAIFDEATGTIKLTGKADGSAFTVQSSNAASSGFSGITQRVTNNQGAAQTVTVNGTDIAIAASATLDEAIAAINAKSSITGVTAGKDQAGTKLTFTGGADGNSFTIKGSEYNALGLASTEASVAGISDPGQTSLISALGFKGGDSFSVNGQTVNLTATDTIGSLVQKVGAATNGAVTASYDATTNKFSFTAADSRTAVQLGDGSTATSKVSNLGFTATDFAAGAGQPSSQSALAGKSLTVQVGSGTAMTTATVTFGTAPGQVSTLAQLNEALAPANAQATIDSLTGKISITTSNDVGAQNLSIVANGTGNPFTTGTASANLGGDGLNARNNLVQTYNDLLKQMDQLASDAGFNGVNLLSGDNLTINFNEKGTSQLKVQGSATSAASLGLSAVGQTNFQESSAIKKIVDQINSASSQLQSRAAALGSNLAVVQNRQDFTKQIINVLDTGAANLTSADLNEEAANSQALSTRNSLAISALSLANQSQQGILQLLR</sequence>
<accession>B1ZAE7</accession>
<dbReference type="KEGG" id="mpo:Mpop_3880"/>
<evidence type="ECO:0000256" key="3">
    <source>
        <dbReference type="RuleBase" id="RU362073"/>
    </source>
</evidence>
<keyword evidence="6" id="KW-0969">Cilium</keyword>
<comment type="function">
    <text evidence="3">Flagellin is the subunit protein which polymerizes to form the filaments of bacterial flagella.</text>
</comment>
<dbReference type="Pfam" id="PF00700">
    <property type="entry name" value="Flagellin_C"/>
    <property type="match status" value="1"/>
</dbReference>